<organism evidence="3 4">
    <name type="scientific">Chryseobacterium shigense</name>
    <dbReference type="NCBI Taxonomy" id="297244"/>
    <lineage>
        <taxon>Bacteria</taxon>
        <taxon>Pseudomonadati</taxon>
        <taxon>Bacteroidota</taxon>
        <taxon>Flavobacteriia</taxon>
        <taxon>Flavobacteriales</taxon>
        <taxon>Weeksellaceae</taxon>
        <taxon>Chryseobacterium group</taxon>
        <taxon>Chryseobacterium</taxon>
    </lineage>
</organism>
<keyword evidence="4" id="KW-1185">Reference proteome</keyword>
<dbReference type="AlphaFoldDB" id="A0A1N7IC42"/>
<dbReference type="GO" id="GO:0003677">
    <property type="term" value="F:DNA binding"/>
    <property type="evidence" value="ECO:0007669"/>
    <property type="project" value="UniProtKB-KW"/>
</dbReference>
<evidence type="ECO:0000313" key="4">
    <source>
        <dbReference type="Proteomes" id="UP000186373"/>
    </source>
</evidence>
<dbReference type="EMBL" id="FTNY01000003">
    <property type="protein sequence ID" value="SIS34592.1"/>
    <property type="molecule type" value="Genomic_DNA"/>
</dbReference>
<dbReference type="SMART" id="SM00530">
    <property type="entry name" value="HTH_XRE"/>
    <property type="match status" value="1"/>
</dbReference>
<dbReference type="InterPro" id="IPR001387">
    <property type="entry name" value="Cro/C1-type_HTH"/>
</dbReference>
<dbReference type="Pfam" id="PF01381">
    <property type="entry name" value="HTH_3"/>
    <property type="match status" value="1"/>
</dbReference>
<dbReference type="Proteomes" id="UP000186373">
    <property type="component" value="Unassembled WGS sequence"/>
</dbReference>
<evidence type="ECO:0000259" key="2">
    <source>
        <dbReference type="PROSITE" id="PS50943"/>
    </source>
</evidence>
<keyword evidence="3" id="KW-0238">DNA-binding</keyword>
<dbReference type="CDD" id="cd00093">
    <property type="entry name" value="HTH_XRE"/>
    <property type="match status" value="1"/>
</dbReference>
<dbReference type="OrthoDB" id="1274166at2"/>
<dbReference type="PROSITE" id="PS50943">
    <property type="entry name" value="HTH_CROC1"/>
    <property type="match status" value="1"/>
</dbReference>
<evidence type="ECO:0000256" key="1">
    <source>
        <dbReference type="SAM" id="Coils"/>
    </source>
</evidence>
<keyword evidence="1" id="KW-0175">Coiled coil</keyword>
<dbReference type="Gene3D" id="1.10.260.40">
    <property type="entry name" value="lambda repressor-like DNA-binding domains"/>
    <property type="match status" value="1"/>
</dbReference>
<proteinExistence type="predicted"/>
<gene>
    <name evidence="3" type="ORF">SAMN05421639_10314</name>
</gene>
<dbReference type="InterPro" id="IPR010982">
    <property type="entry name" value="Lambda_DNA-bd_dom_sf"/>
</dbReference>
<dbReference type="SUPFAM" id="SSF47413">
    <property type="entry name" value="lambda repressor-like DNA-binding domains"/>
    <property type="match status" value="1"/>
</dbReference>
<reference evidence="4" key="1">
    <citation type="submission" date="2017-01" db="EMBL/GenBank/DDBJ databases">
        <authorList>
            <person name="Varghese N."/>
            <person name="Submissions S."/>
        </authorList>
    </citation>
    <scope>NUCLEOTIDE SEQUENCE [LARGE SCALE GENOMIC DNA]</scope>
    <source>
        <strain evidence="4">DSM 17126</strain>
    </source>
</reference>
<accession>A0A1N7IC42</accession>
<feature type="domain" description="HTH cro/C1-type" evidence="2">
    <location>
        <begin position="7"/>
        <end position="61"/>
    </location>
</feature>
<feature type="coiled-coil region" evidence="1">
    <location>
        <begin position="91"/>
        <end position="118"/>
    </location>
</feature>
<protein>
    <submittedName>
        <fullName evidence="3">DNA-binding transcriptional regulator, XRE-family HTH domain</fullName>
    </submittedName>
</protein>
<sequence>MKIQENLKKLRIQMGFSQLQLGQILGTDASNYSRKERGKVKIYDDEWEKLAKALNVPLEDIKDHQEKSALQSQDQLSGSHITYLNVPDFILETQQKYIEKLEKENMELLKENIKLKTLK</sequence>
<evidence type="ECO:0000313" key="3">
    <source>
        <dbReference type="EMBL" id="SIS34592.1"/>
    </source>
</evidence>
<dbReference type="RefSeq" id="WP_076506802.1">
    <property type="nucleotide sequence ID" value="NZ_FTNY01000003.1"/>
</dbReference>
<name>A0A1N7IC42_9FLAO</name>